<name>A0A4C1WXS6_EUMVA</name>
<keyword evidence="2" id="KW-1185">Reference proteome</keyword>
<protein>
    <submittedName>
        <fullName evidence="1">Uncharacterized protein</fullName>
    </submittedName>
</protein>
<gene>
    <name evidence="1" type="ORF">EVAR_23611_1</name>
</gene>
<organism evidence="1 2">
    <name type="scientific">Eumeta variegata</name>
    <name type="common">Bagworm moth</name>
    <name type="synonym">Eumeta japonica</name>
    <dbReference type="NCBI Taxonomy" id="151549"/>
    <lineage>
        <taxon>Eukaryota</taxon>
        <taxon>Metazoa</taxon>
        <taxon>Ecdysozoa</taxon>
        <taxon>Arthropoda</taxon>
        <taxon>Hexapoda</taxon>
        <taxon>Insecta</taxon>
        <taxon>Pterygota</taxon>
        <taxon>Neoptera</taxon>
        <taxon>Endopterygota</taxon>
        <taxon>Lepidoptera</taxon>
        <taxon>Glossata</taxon>
        <taxon>Ditrysia</taxon>
        <taxon>Tineoidea</taxon>
        <taxon>Psychidae</taxon>
        <taxon>Oiketicinae</taxon>
        <taxon>Eumeta</taxon>
    </lineage>
</organism>
<dbReference type="EMBL" id="BGZK01000686">
    <property type="protein sequence ID" value="GBP56171.1"/>
    <property type="molecule type" value="Genomic_DNA"/>
</dbReference>
<dbReference type="AlphaFoldDB" id="A0A4C1WXS6"/>
<proteinExistence type="predicted"/>
<evidence type="ECO:0000313" key="1">
    <source>
        <dbReference type="EMBL" id="GBP56171.1"/>
    </source>
</evidence>
<sequence length="68" mass="7451">MHMLGSRVSIGSGTKTVLYILFLPKRPVTQSASLVSGLRMFMGGGNHLLLGGSHFENAIKTYRKLCDR</sequence>
<dbReference type="Proteomes" id="UP000299102">
    <property type="component" value="Unassembled WGS sequence"/>
</dbReference>
<evidence type="ECO:0000313" key="2">
    <source>
        <dbReference type="Proteomes" id="UP000299102"/>
    </source>
</evidence>
<accession>A0A4C1WXS6</accession>
<comment type="caution">
    <text evidence="1">The sequence shown here is derived from an EMBL/GenBank/DDBJ whole genome shotgun (WGS) entry which is preliminary data.</text>
</comment>
<reference evidence="1 2" key="1">
    <citation type="journal article" date="2019" name="Commun. Biol.">
        <title>The bagworm genome reveals a unique fibroin gene that provides high tensile strength.</title>
        <authorList>
            <person name="Kono N."/>
            <person name="Nakamura H."/>
            <person name="Ohtoshi R."/>
            <person name="Tomita M."/>
            <person name="Numata K."/>
            <person name="Arakawa K."/>
        </authorList>
    </citation>
    <scope>NUCLEOTIDE SEQUENCE [LARGE SCALE GENOMIC DNA]</scope>
</reference>